<dbReference type="RefSeq" id="WP_208634633.1">
    <property type="nucleotide sequence ID" value="NZ_CP059321.1"/>
</dbReference>
<gene>
    <name evidence="11" type="ORF">HRJ34_28905</name>
</gene>
<dbReference type="Gene3D" id="3.30.565.10">
    <property type="entry name" value="Histidine kinase-like ATPase, C-terminal domain"/>
    <property type="match status" value="2"/>
</dbReference>
<dbReference type="EC" id="2.7.13.3" evidence="2"/>
<evidence type="ECO:0000256" key="2">
    <source>
        <dbReference type="ARBA" id="ARBA00012438"/>
    </source>
</evidence>
<reference evidence="11" key="2">
    <citation type="submission" date="2021-04" db="EMBL/GenBank/DDBJ databases">
        <title>Isolation and genomic analysis of the ibuprofen-degrading bacterium Sphingomonas strain MPO218.</title>
        <authorList>
            <person name="Aulestia M."/>
            <person name="Flores A."/>
            <person name="Mangas E.L."/>
            <person name="Perez-Pulido A.J."/>
            <person name="Santero E."/>
            <person name="Camacho E.M."/>
        </authorList>
    </citation>
    <scope>NUCLEOTIDE SEQUENCE</scope>
    <source>
        <strain evidence="11">MPO218</strain>
        <plasmid evidence="11">pUPO218</plasmid>
    </source>
</reference>
<name>A0A975D928_9SPHN</name>
<protein>
    <recommendedName>
        <fullName evidence="2">histidine kinase</fullName>
        <ecNumber evidence="2">2.7.13.3</ecNumber>
    </recommendedName>
</protein>
<organism evidence="11 12">
    <name type="scientific">Rhizorhabdus wittichii</name>
    <dbReference type="NCBI Taxonomy" id="160791"/>
    <lineage>
        <taxon>Bacteria</taxon>
        <taxon>Pseudomonadati</taxon>
        <taxon>Pseudomonadota</taxon>
        <taxon>Alphaproteobacteria</taxon>
        <taxon>Sphingomonadales</taxon>
        <taxon>Sphingomonadaceae</taxon>
        <taxon>Rhizorhabdus</taxon>
    </lineage>
</organism>
<feature type="domain" description="Histidine kinase" evidence="10">
    <location>
        <begin position="566"/>
        <end position="784"/>
    </location>
</feature>
<evidence type="ECO:0000256" key="9">
    <source>
        <dbReference type="SAM" id="Coils"/>
    </source>
</evidence>
<dbReference type="EMBL" id="CP059321">
    <property type="protein sequence ID" value="QTH24939.1"/>
    <property type="molecule type" value="Genomic_DNA"/>
</dbReference>
<dbReference type="PROSITE" id="PS50109">
    <property type="entry name" value="HIS_KIN"/>
    <property type="match status" value="1"/>
</dbReference>
<dbReference type="GO" id="GO:0005524">
    <property type="term" value="F:ATP binding"/>
    <property type="evidence" value="ECO:0007669"/>
    <property type="project" value="UniProtKB-KW"/>
</dbReference>
<keyword evidence="5" id="KW-0547">Nucleotide-binding</keyword>
<keyword evidence="6 11" id="KW-0418">Kinase</keyword>
<dbReference type="Proteomes" id="UP000664914">
    <property type="component" value="Plasmid pUPO218"/>
</dbReference>
<dbReference type="InterPro" id="IPR036890">
    <property type="entry name" value="HATPase_C_sf"/>
</dbReference>
<evidence type="ECO:0000256" key="8">
    <source>
        <dbReference type="ARBA" id="ARBA00023012"/>
    </source>
</evidence>
<evidence type="ECO:0000256" key="5">
    <source>
        <dbReference type="ARBA" id="ARBA00022741"/>
    </source>
</evidence>
<keyword evidence="3" id="KW-0597">Phosphoprotein</keyword>
<dbReference type="AlphaFoldDB" id="A0A975D928"/>
<sequence>MFRITARTVLELGSELISSDIIAFYELIKNGFDAGTKAGVDVRFDIALPRRAYLKLVEKIGAGGSAEENKEAAAAALLHTASDEALEGFREAIAAATSRRSLLDNLAEAQKRFNRIIVSDTGSGMSRDDLERNFLVIGTASRKREVEAALKRGDAQTPYLGEKGIGRLSAMRLGERLRVETARADETHLNLLEIDWRAFGDVDAMLDQIPVAPTAGPAKPSETWSGTSIVISDLTENWTQARVTELTEDDFARLTDPFADASTRPRIAIYWNGDRVAVPIMPTALLEAAHAKVSGTYEIIDNAPVLKIVAEALDLGFDHPQEKQMITLTVDDLQGAIIGKEGHIEDSALTTVGPFSFEAHWYNRRRLSGIDAIGEQRAVREVQERWSGILLFRDRYRVYPYGEEEDDWLELDRRALRRSGYTLNKTQFIGRVNISRIENPLLVDQTNREGLRVTPEQHVLLQVIRYSIQDLLAAFLKDVEKQYKQQKIDLSDAQEQVTRLEDRAKTAIRKLKRLTPPEGDEAIEDLQQTLLEFSEFAANARQRIAEVEQESRQMIEMAGVGLMVEVVAHELARASENALKALASLKGKDVPERLRAHFATLQAEMKSVSKRVRILDPLSVSGRQRTEIFTLDELIADTVEAHEAQFGRHKINIVLDRPSRPVRIRAVKGMIVQILENLISNSVYWLDMRADREPSFKPEIKISILGGPPTITFEDNGRGIAPENRDQVFKLFFSLKDTRRRRGLGLFIAREAAQHNNGTLSLDENPSPETGRLHRFILELPLGAEQ</sequence>
<dbReference type="GO" id="GO:0000160">
    <property type="term" value="P:phosphorelay signal transduction system"/>
    <property type="evidence" value="ECO:0007669"/>
    <property type="project" value="UniProtKB-KW"/>
</dbReference>
<comment type="catalytic activity">
    <reaction evidence="1">
        <text>ATP + protein L-histidine = ADP + protein N-phospho-L-histidine.</text>
        <dbReference type="EC" id="2.7.13.3"/>
    </reaction>
</comment>
<evidence type="ECO:0000259" key="10">
    <source>
        <dbReference type="PROSITE" id="PS50109"/>
    </source>
</evidence>
<evidence type="ECO:0000256" key="4">
    <source>
        <dbReference type="ARBA" id="ARBA00022679"/>
    </source>
</evidence>
<evidence type="ECO:0000313" key="11">
    <source>
        <dbReference type="EMBL" id="QTH24939.1"/>
    </source>
</evidence>
<dbReference type="SUPFAM" id="SSF55874">
    <property type="entry name" value="ATPase domain of HSP90 chaperone/DNA topoisomerase II/histidine kinase"/>
    <property type="match status" value="2"/>
</dbReference>
<dbReference type="GO" id="GO:0004673">
    <property type="term" value="F:protein histidine kinase activity"/>
    <property type="evidence" value="ECO:0007669"/>
    <property type="project" value="UniProtKB-EC"/>
</dbReference>
<keyword evidence="8" id="KW-0902">Two-component regulatory system</keyword>
<reference evidence="11" key="1">
    <citation type="submission" date="2020-07" db="EMBL/GenBank/DDBJ databases">
        <authorList>
            <person name="Camacho E."/>
        </authorList>
    </citation>
    <scope>NUCLEOTIDE SEQUENCE</scope>
    <source>
        <strain evidence="11">MPO218</strain>
        <plasmid evidence="11">pUPO218</plasmid>
    </source>
</reference>
<evidence type="ECO:0000256" key="1">
    <source>
        <dbReference type="ARBA" id="ARBA00000085"/>
    </source>
</evidence>
<evidence type="ECO:0000256" key="3">
    <source>
        <dbReference type="ARBA" id="ARBA00022553"/>
    </source>
</evidence>
<dbReference type="InterPro" id="IPR005467">
    <property type="entry name" value="His_kinase_dom"/>
</dbReference>
<proteinExistence type="predicted"/>
<dbReference type="PRINTS" id="PR00344">
    <property type="entry name" value="BCTRLSENSOR"/>
</dbReference>
<dbReference type="PANTHER" id="PTHR43065">
    <property type="entry name" value="SENSOR HISTIDINE KINASE"/>
    <property type="match status" value="1"/>
</dbReference>
<geneLocation type="plasmid" evidence="11 12">
    <name>pUPO218</name>
</geneLocation>
<dbReference type="PANTHER" id="PTHR43065:SF10">
    <property type="entry name" value="PEROXIDE STRESS-ACTIVATED HISTIDINE KINASE MAK3"/>
    <property type="match status" value="1"/>
</dbReference>
<dbReference type="Pfam" id="PF02518">
    <property type="entry name" value="HATPase_c"/>
    <property type="match status" value="1"/>
</dbReference>
<feature type="coiled-coil region" evidence="9">
    <location>
        <begin position="476"/>
        <end position="510"/>
    </location>
</feature>
<keyword evidence="9" id="KW-0175">Coiled coil</keyword>
<accession>A0A975D928</accession>
<keyword evidence="4" id="KW-0808">Transferase</keyword>
<dbReference type="SMART" id="SM00387">
    <property type="entry name" value="HATPase_c"/>
    <property type="match status" value="1"/>
</dbReference>
<dbReference type="InterPro" id="IPR003594">
    <property type="entry name" value="HATPase_dom"/>
</dbReference>
<evidence type="ECO:0000256" key="7">
    <source>
        <dbReference type="ARBA" id="ARBA00022840"/>
    </source>
</evidence>
<dbReference type="InterPro" id="IPR004358">
    <property type="entry name" value="Sig_transdc_His_kin-like_C"/>
</dbReference>
<keyword evidence="7" id="KW-0067">ATP-binding</keyword>
<dbReference type="Pfam" id="PF13589">
    <property type="entry name" value="HATPase_c_3"/>
    <property type="match status" value="1"/>
</dbReference>
<evidence type="ECO:0000256" key="6">
    <source>
        <dbReference type="ARBA" id="ARBA00022777"/>
    </source>
</evidence>
<keyword evidence="11" id="KW-0614">Plasmid</keyword>
<evidence type="ECO:0000313" key="12">
    <source>
        <dbReference type="Proteomes" id="UP000664914"/>
    </source>
</evidence>